<dbReference type="AlphaFoldDB" id="A0A371HJB3"/>
<proteinExistence type="predicted"/>
<organism evidence="2 3">
    <name type="scientific">Mucuna pruriens</name>
    <name type="common">Velvet bean</name>
    <name type="synonym">Dolichos pruriens</name>
    <dbReference type="NCBI Taxonomy" id="157652"/>
    <lineage>
        <taxon>Eukaryota</taxon>
        <taxon>Viridiplantae</taxon>
        <taxon>Streptophyta</taxon>
        <taxon>Embryophyta</taxon>
        <taxon>Tracheophyta</taxon>
        <taxon>Spermatophyta</taxon>
        <taxon>Magnoliopsida</taxon>
        <taxon>eudicotyledons</taxon>
        <taxon>Gunneridae</taxon>
        <taxon>Pentapetalae</taxon>
        <taxon>rosids</taxon>
        <taxon>fabids</taxon>
        <taxon>Fabales</taxon>
        <taxon>Fabaceae</taxon>
        <taxon>Papilionoideae</taxon>
        <taxon>50 kb inversion clade</taxon>
        <taxon>NPAAA clade</taxon>
        <taxon>indigoferoid/millettioid clade</taxon>
        <taxon>Phaseoleae</taxon>
        <taxon>Mucuna</taxon>
    </lineage>
</organism>
<sequence length="134" mass="15226">MAFDQVGKERKLQLQELAELRLEAYKNSRIYKKKSDKDKGQCGESRLDQADHPGNTQKYSLRKFYISVGVRPQGIVGGTVRVGLYKAISRETKPQSELYRLPFRVPLVLSSLSPHSTSRDWVLSSQQDRVSSPS</sequence>
<feature type="region of interest" description="Disordered" evidence="1">
    <location>
        <begin position="33"/>
        <end position="55"/>
    </location>
</feature>
<reference evidence="2" key="1">
    <citation type="submission" date="2018-05" db="EMBL/GenBank/DDBJ databases">
        <title>Draft genome of Mucuna pruriens seed.</title>
        <authorList>
            <person name="Nnadi N.E."/>
            <person name="Vos R."/>
            <person name="Hasami M.H."/>
            <person name="Devisetty U.K."/>
            <person name="Aguiy J.C."/>
        </authorList>
    </citation>
    <scope>NUCLEOTIDE SEQUENCE [LARGE SCALE GENOMIC DNA]</scope>
    <source>
        <strain evidence="2">JCA_2017</strain>
    </source>
</reference>
<evidence type="ECO:0000313" key="3">
    <source>
        <dbReference type="Proteomes" id="UP000257109"/>
    </source>
</evidence>
<name>A0A371HJB3_MUCPR</name>
<feature type="non-terminal residue" evidence="2">
    <location>
        <position position="1"/>
    </location>
</feature>
<protein>
    <submittedName>
        <fullName evidence="2">Uncharacterized protein</fullName>
    </submittedName>
</protein>
<accession>A0A371HJB3</accession>
<dbReference type="EMBL" id="QJKJ01002438">
    <property type="protein sequence ID" value="RDY02891.1"/>
    <property type="molecule type" value="Genomic_DNA"/>
</dbReference>
<gene>
    <name evidence="2" type="ORF">CR513_13595</name>
</gene>
<feature type="compositionally biased region" description="Basic and acidic residues" evidence="1">
    <location>
        <begin position="33"/>
        <end position="51"/>
    </location>
</feature>
<keyword evidence="3" id="KW-1185">Reference proteome</keyword>
<dbReference type="Proteomes" id="UP000257109">
    <property type="component" value="Unassembled WGS sequence"/>
</dbReference>
<comment type="caution">
    <text evidence="2">The sequence shown here is derived from an EMBL/GenBank/DDBJ whole genome shotgun (WGS) entry which is preliminary data.</text>
</comment>
<feature type="region of interest" description="Disordered" evidence="1">
    <location>
        <begin position="114"/>
        <end position="134"/>
    </location>
</feature>
<evidence type="ECO:0000256" key="1">
    <source>
        <dbReference type="SAM" id="MobiDB-lite"/>
    </source>
</evidence>
<evidence type="ECO:0000313" key="2">
    <source>
        <dbReference type="EMBL" id="RDY02891.1"/>
    </source>
</evidence>
<feature type="compositionally biased region" description="Polar residues" evidence="1">
    <location>
        <begin position="123"/>
        <end position="134"/>
    </location>
</feature>